<evidence type="ECO:0000313" key="3">
    <source>
        <dbReference type="EMBL" id="SDI34913.1"/>
    </source>
</evidence>
<sequence>MTAWGRRDAISIILKEHQQLTTVIGAMLQFVRLREKGDVTPSFVVFRSMLYYIREYPERIHHPKEEQYLFTRIRARTHEIDKVLDDLNRQHAEGEARVRDLEHELTRYELAGDWALQDFRSLVEQYASFYANHRQIEEEIILPVALRVLTAEDWVEIDAAFGANRDPFEDVELEEDLDKLFRMIVNIVP</sequence>
<dbReference type="GO" id="GO:0005886">
    <property type="term" value="C:plasma membrane"/>
    <property type="evidence" value="ECO:0007669"/>
    <property type="project" value="TreeGrafter"/>
</dbReference>
<dbReference type="RefSeq" id="WP_090692655.1">
    <property type="nucleotide sequence ID" value="NZ_CADERL010000030.1"/>
</dbReference>
<evidence type="ECO:0000313" key="4">
    <source>
        <dbReference type="Proteomes" id="UP000199706"/>
    </source>
</evidence>
<name>A0A1G8JUZ4_9BURK</name>
<evidence type="ECO:0000256" key="1">
    <source>
        <dbReference type="SAM" id="Coils"/>
    </source>
</evidence>
<dbReference type="OrthoDB" id="8560984at2"/>
<protein>
    <submittedName>
        <fullName evidence="3">Hemerythrin-like domain-containing protein</fullName>
    </submittedName>
</protein>
<dbReference type="AlphaFoldDB" id="A0A1G8JUZ4"/>
<dbReference type="PANTHER" id="PTHR39966:SF1">
    <property type="entry name" value="HEMERYTHRIN-LIKE DOMAIN-CONTAINING PROTEIN"/>
    <property type="match status" value="1"/>
</dbReference>
<evidence type="ECO:0000259" key="2">
    <source>
        <dbReference type="Pfam" id="PF01814"/>
    </source>
</evidence>
<keyword evidence="1" id="KW-0175">Coiled coil</keyword>
<accession>A0A1G8JUZ4</accession>
<gene>
    <name evidence="3" type="ORF">SAMN05216466_12155</name>
</gene>
<dbReference type="EMBL" id="FNCJ01000021">
    <property type="protein sequence ID" value="SDI34913.1"/>
    <property type="molecule type" value="Genomic_DNA"/>
</dbReference>
<feature type="domain" description="Hemerythrin-like" evidence="2">
    <location>
        <begin position="9"/>
        <end position="144"/>
    </location>
</feature>
<dbReference type="PANTHER" id="PTHR39966">
    <property type="entry name" value="BLL2471 PROTEIN-RELATED"/>
    <property type="match status" value="1"/>
</dbReference>
<proteinExistence type="predicted"/>
<organism evidence="3 4">
    <name type="scientific">Paraburkholderia phenazinium</name>
    <dbReference type="NCBI Taxonomy" id="60549"/>
    <lineage>
        <taxon>Bacteria</taxon>
        <taxon>Pseudomonadati</taxon>
        <taxon>Pseudomonadota</taxon>
        <taxon>Betaproteobacteria</taxon>
        <taxon>Burkholderiales</taxon>
        <taxon>Burkholderiaceae</taxon>
        <taxon>Paraburkholderia</taxon>
    </lineage>
</organism>
<dbReference type="CDD" id="cd12108">
    <property type="entry name" value="Hr-like"/>
    <property type="match status" value="1"/>
</dbReference>
<dbReference type="Pfam" id="PF01814">
    <property type="entry name" value="Hemerythrin"/>
    <property type="match status" value="1"/>
</dbReference>
<dbReference type="Proteomes" id="UP000199706">
    <property type="component" value="Unassembled WGS sequence"/>
</dbReference>
<reference evidence="3 4" key="1">
    <citation type="submission" date="2016-10" db="EMBL/GenBank/DDBJ databases">
        <authorList>
            <person name="de Groot N.N."/>
        </authorList>
    </citation>
    <scope>NUCLEOTIDE SEQUENCE [LARGE SCALE GENOMIC DNA]</scope>
    <source>
        <strain evidence="3 4">LMG 2247</strain>
    </source>
</reference>
<dbReference type="InterPro" id="IPR012312">
    <property type="entry name" value="Hemerythrin-like"/>
</dbReference>
<feature type="coiled-coil region" evidence="1">
    <location>
        <begin position="84"/>
        <end position="111"/>
    </location>
</feature>
<dbReference type="Gene3D" id="1.20.120.520">
    <property type="entry name" value="nmb1532 protein domain like"/>
    <property type="match status" value="1"/>
</dbReference>